<name>A0ACA9SG87_9GLOM</name>
<sequence>PTCCQERYSPGWNDKFHTVTDGRADINSTTPGDCCKACIKDKKCIEWKFLVACTLYTDLNNTCSHETITPSAIGAEGGIIRCKDGSG</sequence>
<organism evidence="1 2">
    <name type="scientific">Racocetra persica</name>
    <dbReference type="NCBI Taxonomy" id="160502"/>
    <lineage>
        <taxon>Eukaryota</taxon>
        <taxon>Fungi</taxon>
        <taxon>Fungi incertae sedis</taxon>
        <taxon>Mucoromycota</taxon>
        <taxon>Glomeromycotina</taxon>
        <taxon>Glomeromycetes</taxon>
        <taxon>Diversisporales</taxon>
        <taxon>Gigasporaceae</taxon>
        <taxon>Racocetra</taxon>
    </lineage>
</organism>
<proteinExistence type="predicted"/>
<feature type="non-terminal residue" evidence="1">
    <location>
        <position position="87"/>
    </location>
</feature>
<comment type="caution">
    <text evidence="1">The sequence shown here is derived from an EMBL/GenBank/DDBJ whole genome shotgun (WGS) entry which is preliminary data.</text>
</comment>
<feature type="non-terminal residue" evidence="1">
    <location>
        <position position="1"/>
    </location>
</feature>
<dbReference type="Proteomes" id="UP000789920">
    <property type="component" value="Unassembled WGS sequence"/>
</dbReference>
<evidence type="ECO:0000313" key="2">
    <source>
        <dbReference type="Proteomes" id="UP000789920"/>
    </source>
</evidence>
<reference evidence="1" key="1">
    <citation type="submission" date="2021-06" db="EMBL/GenBank/DDBJ databases">
        <authorList>
            <person name="Kallberg Y."/>
            <person name="Tangrot J."/>
            <person name="Rosling A."/>
        </authorList>
    </citation>
    <scope>NUCLEOTIDE SEQUENCE</scope>
    <source>
        <strain evidence="1">MA461A</strain>
    </source>
</reference>
<keyword evidence="2" id="KW-1185">Reference proteome</keyword>
<accession>A0ACA9SG87</accession>
<protein>
    <submittedName>
        <fullName evidence="1">12435_t:CDS:1</fullName>
    </submittedName>
</protein>
<dbReference type="EMBL" id="CAJVQC010118233">
    <property type="protein sequence ID" value="CAG8837635.1"/>
    <property type="molecule type" value="Genomic_DNA"/>
</dbReference>
<evidence type="ECO:0000313" key="1">
    <source>
        <dbReference type="EMBL" id="CAG8837635.1"/>
    </source>
</evidence>
<gene>
    <name evidence="1" type="ORF">RPERSI_LOCUS30378</name>
</gene>